<dbReference type="Pfam" id="PF00754">
    <property type="entry name" value="F5_F8_type_C"/>
    <property type="match status" value="2"/>
</dbReference>
<evidence type="ECO:0000256" key="4">
    <source>
        <dbReference type="ARBA" id="ARBA00022801"/>
    </source>
</evidence>
<accession>H1DJ80</accession>
<dbReference type="InterPro" id="IPR008979">
    <property type="entry name" value="Galactose-bd-like_sf"/>
</dbReference>
<dbReference type="FunFam" id="3.20.20.80:FF:000052">
    <property type="entry name" value="Putative alpha-L-fucosidase 1"/>
    <property type="match status" value="1"/>
</dbReference>
<dbReference type="RefSeq" id="WP_009137099.1">
    <property type="nucleotide sequence ID" value="NZ_JH594596.1"/>
</dbReference>
<keyword evidence="3" id="KW-0732">Signal</keyword>
<evidence type="ECO:0000259" key="6">
    <source>
        <dbReference type="Pfam" id="PF00754"/>
    </source>
</evidence>
<dbReference type="SUPFAM" id="SSF49785">
    <property type="entry name" value="Galactose-binding domain-like"/>
    <property type="match status" value="2"/>
</dbReference>
<dbReference type="GO" id="GO:0005764">
    <property type="term" value="C:lysosome"/>
    <property type="evidence" value="ECO:0007669"/>
    <property type="project" value="TreeGrafter"/>
</dbReference>
<dbReference type="EC" id="3.2.1.51" evidence="2"/>
<dbReference type="EMBL" id="ADMC01000025">
    <property type="protein sequence ID" value="EHP46335.1"/>
    <property type="molecule type" value="Genomic_DNA"/>
</dbReference>
<keyword evidence="5" id="KW-0326">Glycosidase</keyword>
<dbReference type="STRING" id="742817.HMPREF9449_01952"/>
<evidence type="ECO:0000313" key="8">
    <source>
        <dbReference type="EMBL" id="EHP46335.1"/>
    </source>
</evidence>
<evidence type="ECO:0000313" key="9">
    <source>
        <dbReference type="Proteomes" id="UP000004892"/>
    </source>
</evidence>
<dbReference type="Gene3D" id="2.60.120.260">
    <property type="entry name" value="Galactose-binding domain-like"/>
    <property type="match status" value="2"/>
</dbReference>
<dbReference type="Pfam" id="PF13287">
    <property type="entry name" value="Fn3_assoc"/>
    <property type="match status" value="1"/>
</dbReference>
<dbReference type="GeneID" id="98069508"/>
<comment type="caution">
    <text evidence="8">The sequence shown here is derived from an EMBL/GenBank/DDBJ whole genome shotgun (WGS) entry which is preliminary data.</text>
</comment>
<dbReference type="PATRIC" id="fig|742817.3.peg.2078"/>
<keyword evidence="4" id="KW-0378">Hydrolase</keyword>
<dbReference type="Proteomes" id="UP000004892">
    <property type="component" value="Unassembled WGS sequence"/>
</dbReference>
<organism evidence="8 9">
    <name type="scientific">Odoribacter laneus YIT 12061</name>
    <dbReference type="NCBI Taxonomy" id="742817"/>
    <lineage>
        <taxon>Bacteria</taxon>
        <taxon>Pseudomonadati</taxon>
        <taxon>Bacteroidota</taxon>
        <taxon>Bacteroidia</taxon>
        <taxon>Bacteroidales</taxon>
        <taxon>Odoribacteraceae</taxon>
        <taxon>Odoribacter</taxon>
    </lineage>
</organism>
<dbReference type="InterPro" id="IPR017853">
    <property type="entry name" value="GH"/>
</dbReference>
<dbReference type="Pfam" id="PF01120">
    <property type="entry name" value="Alpha_L_fucos"/>
    <property type="match status" value="1"/>
</dbReference>
<dbReference type="InterPro" id="IPR057739">
    <property type="entry name" value="Glyco_hydro_29_N"/>
</dbReference>
<dbReference type="PANTHER" id="PTHR10030:SF37">
    <property type="entry name" value="ALPHA-L-FUCOSIDASE-RELATED"/>
    <property type="match status" value="1"/>
</dbReference>
<dbReference type="GO" id="GO:0004560">
    <property type="term" value="F:alpha-L-fucosidase activity"/>
    <property type="evidence" value="ECO:0007669"/>
    <property type="project" value="InterPro"/>
</dbReference>
<dbReference type="InterPro" id="IPR000933">
    <property type="entry name" value="Glyco_hydro_29"/>
</dbReference>
<dbReference type="PROSITE" id="PS51257">
    <property type="entry name" value="PROKAR_LIPOPROTEIN"/>
    <property type="match status" value="1"/>
</dbReference>
<feature type="domain" description="F5/8 type C" evidence="6">
    <location>
        <begin position="362"/>
        <end position="464"/>
    </location>
</feature>
<dbReference type="Gene3D" id="3.20.20.80">
    <property type="entry name" value="Glycosidases"/>
    <property type="match status" value="1"/>
</dbReference>
<dbReference type="SMART" id="SM00812">
    <property type="entry name" value="Alpha_L_fucos"/>
    <property type="match status" value="1"/>
</dbReference>
<evidence type="ECO:0000259" key="7">
    <source>
        <dbReference type="Pfam" id="PF01120"/>
    </source>
</evidence>
<feature type="domain" description="Glycoside hydrolase family 29 N-terminal" evidence="7">
    <location>
        <begin position="37"/>
        <end position="333"/>
    </location>
</feature>
<name>H1DJ80_9BACT</name>
<evidence type="ECO:0000256" key="3">
    <source>
        <dbReference type="ARBA" id="ARBA00022729"/>
    </source>
</evidence>
<comment type="similarity">
    <text evidence="1">Belongs to the glycosyl hydrolase 29 family.</text>
</comment>
<dbReference type="GO" id="GO:0016139">
    <property type="term" value="P:glycoside catabolic process"/>
    <property type="evidence" value="ECO:0007669"/>
    <property type="project" value="TreeGrafter"/>
</dbReference>
<sequence length="698" mass="80083">MHKLFLLSALFLFSACDQTPPPTPILPLPTSHQIEWQKLETYAFVHFGLNTFNDLEWGYGNTPASTFNPTELDCEQWVRIIKAAGLKGVMLTAKHHDGFCLWPSQYTDYSVKNSPWKQGRGDLVKELSDACRKYGLKFGIYLSPWDRNHADYGRPAYVEYFHNQMQELLSNYGEIFEYWFDGANGGDGWYGGHSEKRNIDARTYYKYEEARRTIQKLQPQAVIFGGTCPDIRWIGNEEGWAGETNWSLYDEAAQKYPAELIHGMPKAKRWTPGECDVSIRPGWFYHAREDHQVKTLAHLVDLYYRSVGRNANFLLNFPVGLNGKIHPLDSARALEWRQTLAAELNQNLLKHAKAEAQNTRGNSRKYAPSHTTDGDWDTYWATDDSIHHNTLTLFFPQKQTFNRLLLQEYIPLGQRIIAFQIDYFQQGQWYPLETTDSMTTIGYKRIIRCQTTEAEKIRIHFTRSRGPLCINNVEAYLAPPLLTEPVISRQADNTILIQSGDPETRIYYTTDHSLPTPSSTLYDPAHPFKLNSKGTIKAIAYSPQNGQQSPLSCRQFDIPRNHFHLLNSRQLAGNDKTLLQELTKRSKLMFDGDAYTAFYLPAKAKQEIHIDLGKKYRLNGFTYTPDQRRWGGGVITHYEFYVEDQLVAAGEFSNIVHNPIEQQISFPPTNGQRIRFVARTISGGQKAGIGEFTVLTEE</sequence>
<dbReference type="SUPFAM" id="SSF51445">
    <property type="entry name" value="(Trans)glycosidases"/>
    <property type="match status" value="1"/>
</dbReference>
<dbReference type="PANTHER" id="PTHR10030">
    <property type="entry name" value="ALPHA-L-FUCOSIDASE"/>
    <property type="match status" value="1"/>
</dbReference>
<dbReference type="HOGENOM" id="CLU_002934_7_0_10"/>
<keyword evidence="9" id="KW-1185">Reference proteome</keyword>
<evidence type="ECO:0000256" key="1">
    <source>
        <dbReference type="ARBA" id="ARBA00007951"/>
    </source>
</evidence>
<feature type="domain" description="F5/8 type C" evidence="6">
    <location>
        <begin position="587"/>
        <end position="684"/>
    </location>
</feature>
<dbReference type="eggNOG" id="COG3669">
    <property type="taxonomic scope" value="Bacteria"/>
</dbReference>
<evidence type="ECO:0000256" key="2">
    <source>
        <dbReference type="ARBA" id="ARBA00012662"/>
    </source>
</evidence>
<protein>
    <recommendedName>
        <fullName evidence="2">alpha-L-fucosidase</fullName>
        <ecNumber evidence="2">3.2.1.51</ecNumber>
    </recommendedName>
</protein>
<evidence type="ECO:0000256" key="5">
    <source>
        <dbReference type="ARBA" id="ARBA00023295"/>
    </source>
</evidence>
<dbReference type="InterPro" id="IPR026876">
    <property type="entry name" value="Fn3_assoc_repeat"/>
</dbReference>
<dbReference type="GO" id="GO:0006004">
    <property type="term" value="P:fucose metabolic process"/>
    <property type="evidence" value="ECO:0007669"/>
    <property type="project" value="TreeGrafter"/>
</dbReference>
<reference evidence="8 9" key="1">
    <citation type="submission" date="2012-01" db="EMBL/GenBank/DDBJ databases">
        <title>The Genome Sequence of Odoribacter laneus YIT 12061.</title>
        <authorList>
            <consortium name="The Broad Institute Genome Sequencing Platform"/>
            <person name="Earl A."/>
            <person name="Ward D."/>
            <person name="Feldgarden M."/>
            <person name="Gevers D."/>
            <person name="Morotomi M."/>
            <person name="Young S.K."/>
            <person name="Zeng Q."/>
            <person name="Gargeya S."/>
            <person name="Fitzgerald M."/>
            <person name="Haas B."/>
            <person name="Abouelleil A."/>
            <person name="Alvarado L."/>
            <person name="Arachchi H.M."/>
            <person name="Berlin A."/>
            <person name="Chapman S.B."/>
            <person name="Gearin G."/>
            <person name="Goldberg J."/>
            <person name="Griggs A."/>
            <person name="Gujja S."/>
            <person name="Hansen M."/>
            <person name="Heiman D."/>
            <person name="Howarth C."/>
            <person name="Larimer J."/>
            <person name="Lui A."/>
            <person name="MacDonald P.J.P."/>
            <person name="McCowen C."/>
            <person name="Montmayeur A."/>
            <person name="Murphy C."/>
            <person name="Neiman D."/>
            <person name="Pearson M."/>
            <person name="Priest M."/>
            <person name="Roberts A."/>
            <person name="Saif S."/>
            <person name="Shea T."/>
            <person name="Sisk P."/>
            <person name="Stolte C."/>
            <person name="Sykes S."/>
            <person name="Wortman J."/>
            <person name="Nusbaum C."/>
            <person name="Birren B."/>
        </authorList>
    </citation>
    <scope>NUCLEOTIDE SEQUENCE [LARGE SCALE GENOMIC DNA]</scope>
    <source>
        <strain evidence="8 9">YIT 12061</strain>
    </source>
</reference>
<gene>
    <name evidence="8" type="ORF">HMPREF9449_01952</name>
</gene>
<dbReference type="InterPro" id="IPR000421">
    <property type="entry name" value="FA58C"/>
</dbReference>
<proteinExistence type="inferred from homology"/>
<dbReference type="AlphaFoldDB" id="H1DJ80"/>